<dbReference type="RefSeq" id="WP_344076167.1">
    <property type="nucleotide sequence ID" value="NZ_BAAACA010000034.1"/>
</dbReference>
<evidence type="ECO:0000313" key="2">
    <source>
        <dbReference type="Proteomes" id="UP001500668"/>
    </source>
</evidence>
<comment type="caution">
    <text evidence="1">The sequence shown here is derived from an EMBL/GenBank/DDBJ whole genome shotgun (WGS) entry which is preliminary data.</text>
</comment>
<reference evidence="1 2" key="1">
    <citation type="journal article" date="2019" name="Int. J. Syst. Evol. Microbiol.">
        <title>The Global Catalogue of Microorganisms (GCM) 10K type strain sequencing project: providing services to taxonomists for standard genome sequencing and annotation.</title>
        <authorList>
            <consortium name="The Broad Institute Genomics Platform"/>
            <consortium name="The Broad Institute Genome Sequencing Center for Infectious Disease"/>
            <person name="Wu L."/>
            <person name="Ma J."/>
        </authorList>
    </citation>
    <scope>NUCLEOTIDE SEQUENCE [LARGE SCALE GENOMIC DNA]</scope>
    <source>
        <strain evidence="1 2">JCM 5067</strain>
    </source>
</reference>
<dbReference type="Proteomes" id="UP001500668">
    <property type="component" value="Unassembled WGS sequence"/>
</dbReference>
<protein>
    <submittedName>
        <fullName evidence="1">Uncharacterized protein</fullName>
    </submittedName>
</protein>
<keyword evidence="2" id="KW-1185">Reference proteome</keyword>
<evidence type="ECO:0000313" key="1">
    <source>
        <dbReference type="EMBL" id="GAA0611255.1"/>
    </source>
</evidence>
<organism evidence="1 2">
    <name type="scientific">Streptomyces crystallinus</name>
    <dbReference type="NCBI Taxonomy" id="68191"/>
    <lineage>
        <taxon>Bacteria</taxon>
        <taxon>Bacillati</taxon>
        <taxon>Actinomycetota</taxon>
        <taxon>Actinomycetes</taxon>
        <taxon>Kitasatosporales</taxon>
        <taxon>Streptomycetaceae</taxon>
        <taxon>Streptomyces</taxon>
    </lineage>
</organism>
<gene>
    <name evidence="1" type="ORF">GCM10010394_46320</name>
</gene>
<dbReference type="EMBL" id="BAAACA010000034">
    <property type="protein sequence ID" value="GAA0611255.1"/>
    <property type="molecule type" value="Genomic_DNA"/>
</dbReference>
<name>A0ABN1GGT7_9ACTN</name>
<accession>A0ABN1GGT7</accession>
<proteinExistence type="predicted"/>
<sequence>MFNRLEWADTASAAVLLYPGTDIDDAIVEPGEIAVAVGTGSNGIALYGSPRQLADRLQQLSDAIRSAPPVPQHAACISAHPAPPHASDAVFLDAQPTMCGDTATVATDPRQATCPACIEAHNAHPATPDRLRIRLSLPIPALPDAVAAQPTGPREQ</sequence>